<dbReference type="OrthoDB" id="447346at2759"/>
<protein>
    <recommendedName>
        <fullName evidence="3">VOC domain-containing protein</fullName>
    </recommendedName>
</protein>
<evidence type="ECO:0000313" key="1">
    <source>
        <dbReference type="EMBL" id="KAG9230711.1"/>
    </source>
</evidence>
<comment type="caution">
    <text evidence="1">The sequence shown here is derived from an EMBL/GenBank/DDBJ whole genome shotgun (WGS) entry which is preliminary data.</text>
</comment>
<accession>A0A9P7YCC0</accession>
<dbReference type="PANTHER" id="PTHR33993">
    <property type="entry name" value="GLYOXALASE-RELATED"/>
    <property type="match status" value="1"/>
</dbReference>
<proteinExistence type="predicted"/>
<dbReference type="InterPro" id="IPR052164">
    <property type="entry name" value="Anthracycline_SecMetBiosynth"/>
</dbReference>
<evidence type="ECO:0000313" key="2">
    <source>
        <dbReference type="Proteomes" id="UP000824998"/>
    </source>
</evidence>
<dbReference type="AlphaFoldDB" id="A0A9P7YCC0"/>
<evidence type="ECO:0008006" key="3">
    <source>
        <dbReference type="Google" id="ProtNLM"/>
    </source>
</evidence>
<organism evidence="1 2">
    <name type="scientific">Amylocarpus encephaloides</name>
    <dbReference type="NCBI Taxonomy" id="45428"/>
    <lineage>
        <taxon>Eukaryota</taxon>
        <taxon>Fungi</taxon>
        <taxon>Dikarya</taxon>
        <taxon>Ascomycota</taxon>
        <taxon>Pezizomycotina</taxon>
        <taxon>Leotiomycetes</taxon>
        <taxon>Helotiales</taxon>
        <taxon>Helotiales incertae sedis</taxon>
        <taxon>Amylocarpus</taxon>
    </lineage>
</organism>
<sequence>MSEAPADKWTPPPIGTPCWVEVPAADVQALKKFYAALFPLWTWTAATEKYPEERIAMFNFAGKSGLTGGIVHVPAACKDKDGAKVESPNGVGVTLYHFVDSIESMQKKVEELGGKIMSGKEKEGDNGWYMFCLDLEGNRFGIYELQENMKAESK</sequence>
<gene>
    <name evidence="1" type="ORF">BJ875DRAFT_144843</name>
</gene>
<dbReference type="InterPro" id="IPR029068">
    <property type="entry name" value="Glyas_Bleomycin-R_OHBP_Dase"/>
</dbReference>
<reference evidence="1" key="1">
    <citation type="journal article" date="2021" name="IMA Fungus">
        <title>Genomic characterization of three marine fungi, including Emericellopsis atlantica sp. nov. with signatures of a generalist lifestyle and marine biomass degradation.</title>
        <authorList>
            <person name="Hagestad O.C."/>
            <person name="Hou L."/>
            <person name="Andersen J.H."/>
            <person name="Hansen E.H."/>
            <person name="Altermark B."/>
            <person name="Li C."/>
            <person name="Kuhnert E."/>
            <person name="Cox R.J."/>
            <person name="Crous P.W."/>
            <person name="Spatafora J.W."/>
            <person name="Lail K."/>
            <person name="Amirebrahimi M."/>
            <person name="Lipzen A."/>
            <person name="Pangilinan J."/>
            <person name="Andreopoulos W."/>
            <person name="Hayes R.D."/>
            <person name="Ng V."/>
            <person name="Grigoriev I.V."/>
            <person name="Jackson S.A."/>
            <person name="Sutton T.D.S."/>
            <person name="Dobson A.D.W."/>
            <person name="Rama T."/>
        </authorList>
    </citation>
    <scope>NUCLEOTIDE SEQUENCE</scope>
    <source>
        <strain evidence="1">TRa018bII</strain>
    </source>
</reference>
<keyword evidence="2" id="KW-1185">Reference proteome</keyword>
<dbReference type="EMBL" id="MU251650">
    <property type="protein sequence ID" value="KAG9230711.1"/>
    <property type="molecule type" value="Genomic_DNA"/>
</dbReference>
<dbReference type="CDD" id="cd07247">
    <property type="entry name" value="SgaA_N_like"/>
    <property type="match status" value="1"/>
</dbReference>
<dbReference type="SUPFAM" id="SSF54593">
    <property type="entry name" value="Glyoxalase/Bleomycin resistance protein/Dihydroxybiphenyl dioxygenase"/>
    <property type="match status" value="1"/>
</dbReference>
<name>A0A9P7YCC0_9HELO</name>
<dbReference type="Gene3D" id="3.10.180.10">
    <property type="entry name" value="2,3-Dihydroxybiphenyl 1,2-Dioxygenase, domain 1"/>
    <property type="match status" value="1"/>
</dbReference>
<dbReference type="Proteomes" id="UP000824998">
    <property type="component" value="Unassembled WGS sequence"/>
</dbReference>